<protein>
    <submittedName>
        <fullName evidence="2">Cold shock domain-containing protein</fullName>
    </submittedName>
</protein>
<dbReference type="Proteomes" id="UP000596252">
    <property type="component" value="Chromosome"/>
</dbReference>
<proteinExistence type="predicted"/>
<evidence type="ECO:0000313" key="2">
    <source>
        <dbReference type="EMBL" id="QRH00248.1"/>
    </source>
</evidence>
<dbReference type="Pfam" id="PF00313">
    <property type="entry name" value="CSD"/>
    <property type="match status" value="1"/>
</dbReference>
<dbReference type="SUPFAM" id="SSF50249">
    <property type="entry name" value="Nucleic acid-binding proteins"/>
    <property type="match status" value="1"/>
</dbReference>
<dbReference type="EMBL" id="CP069213">
    <property type="protein sequence ID" value="QRH00248.1"/>
    <property type="molecule type" value="Genomic_DNA"/>
</dbReference>
<dbReference type="RefSeq" id="WP_203323983.1">
    <property type="nucleotide sequence ID" value="NZ_CP069213.1"/>
</dbReference>
<accession>A0ABX7FYY2</accession>
<dbReference type="PRINTS" id="PR00050">
    <property type="entry name" value="COLDSHOCK"/>
</dbReference>
<keyword evidence="3" id="KW-1185">Reference proteome</keyword>
<feature type="domain" description="CSD" evidence="1">
    <location>
        <begin position="1"/>
        <end position="48"/>
    </location>
</feature>
<name>A0ABX7FYY2_9GAMM</name>
<sequence length="67" mass="7639">MSRDNDRDAFVHYRAINTHRRRALKKGQKVSFTLTQGQRGFLADNVSLFRSNHGANRSMAQPSADFS</sequence>
<organism evidence="2 3">
    <name type="scientific">Shewanella litorisediminis</name>
    <dbReference type="NCBI Taxonomy" id="1173586"/>
    <lineage>
        <taxon>Bacteria</taxon>
        <taxon>Pseudomonadati</taxon>
        <taxon>Pseudomonadota</taxon>
        <taxon>Gammaproteobacteria</taxon>
        <taxon>Alteromonadales</taxon>
        <taxon>Shewanellaceae</taxon>
        <taxon>Shewanella</taxon>
    </lineage>
</organism>
<gene>
    <name evidence="2" type="ORF">JQC75_10025</name>
</gene>
<dbReference type="InterPro" id="IPR002059">
    <property type="entry name" value="CSP_DNA-bd"/>
</dbReference>
<reference evidence="2 3" key="1">
    <citation type="journal article" date="2012" name="Antonie Van Leeuwenhoek">
        <title>Shewanella litorisediminis sp. nov., a gammaproteobacterium isolated from a tidal flat sediment.</title>
        <authorList>
            <person name="Lee M.H."/>
            <person name="Yoon J.H."/>
        </authorList>
    </citation>
    <scope>NUCLEOTIDE SEQUENCE [LARGE SCALE GENOMIC DNA]</scope>
    <source>
        <strain evidence="2 3">SMK1-12</strain>
    </source>
</reference>
<dbReference type="InterPro" id="IPR012340">
    <property type="entry name" value="NA-bd_OB-fold"/>
</dbReference>
<dbReference type="Gene3D" id="2.40.50.140">
    <property type="entry name" value="Nucleic acid-binding proteins"/>
    <property type="match status" value="1"/>
</dbReference>
<evidence type="ECO:0000259" key="1">
    <source>
        <dbReference type="PROSITE" id="PS51857"/>
    </source>
</evidence>
<evidence type="ECO:0000313" key="3">
    <source>
        <dbReference type="Proteomes" id="UP000596252"/>
    </source>
</evidence>
<dbReference type="PROSITE" id="PS51857">
    <property type="entry name" value="CSD_2"/>
    <property type="match status" value="1"/>
</dbReference>